<protein>
    <submittedName>
        <fullName evidence="1">Uncharacterized protein</fullName>
    </submittedName>
</protein>
<dbReference type="EMBL" id="UINC01114365">
    <property type="protein sequence ID" value="SVC84617.1"/>
    <property type="molecule type" value="Genomic_DNA"/>
</dbReference>
<dbReference type="AlphaFoldDB" id="A0A382QHZ2"/>
<organism evidence="1">
    <name type="scientific">marine metagenome</name>
    <dbReference type="NCBI Taxonomy" id="408172"/>
    <lineage>
        <taxon>unclassified sequences</taxon>
        <taxon>metagenomes</taxon>
        <taxon>ecological metagenomes</taxon>
    </lineage>
</organism>
<reference evidence="1" key="1">
    <citation type="submission" date="2018-05" db="EMBL/GenBank/DDBJ databases">
        <authorList>
            <person name="Lanie J.A."/>
            <person name="Ng W.-L."/>
            <person name="Kazmierczak K.M."/>
            <person name="Andrzejewski T.M."/>
            <person name="Davidsen T.M."/>
            <person name="Wayne K.J."/>
            <person name="Tettelin H."/>
            <person name="Glass J.I."/>
            <person name="Rusch D."/>
            <person name="Podicherti R."/>
            <person name="Tsui H.-C.T."/>
            <person name="Winkler M.E."/>
        </authorList>
    </citation>
    <scope>NUCLEOTIDE SEQUENCE</scope>
</reference>
<accession>A0A382QHZ2</accession>
<evidence type="ECO:0000313" key="1">
    <source>
        <dbReference type="EMBL" id="SVC84617.1"/>
    </source>
</evidence>
<gene>
    <name evidence="1" type="ORF">METZ01_LOCUS337471</name>
</gene>
<sequence>MARPAGFEPATYGFEVRYSIQL</sequence>
<dbReference type="AntiFam" id="ANF00014">
    <property type="entry name" value="tRNA translation"/>
</dbReference>
<feature type="non-terminal residue" evidence="1">
    <location>
        <position position="22"/>
    </location>
</feature>
<proteinExistence type="predicted"/>
<name>A0A382QHZ2_9ZZZZ</name>